<keyword evidence="9" id="KW-1185">Reference proteome</keyword>
<keyword evidence="5" id="KW-0560">Oxidoreductase</keyword>
<sequence>MSSPPLALPTTPESILPLVIQAMSRTPDARLRELMASLTSHLHAFILEKQVTEAEFERAVKFLIDIGQATGEKTNEVILAADLLGVSSLVAVLNNPANDLQHDDHTVEEAASHAALLGPFWRANAPFCESGDNIARGKTQGTPLEVRGVVYDKHGQPLPNATVDVWHASPVGLYENQDDAQENMNLRGRFKTDAHGAYFFKTVRPAGYPVPTHGPCGDLLRAQLRHPNRPAHLHFMVSTPGHKVLITQVFADGDENLTSDPVFGVTAPLVGQYEERTVNDQRQAHLTHDFHLVAGEMTFPHPPIP</sequence>
<dbReference type="PANTHER" id="PTHR33711:SF7">
    <property type="entry name" value="INTRADIOL RING-CLEAVAGE DIOXYGENASES DOMAIN-CONTAINING PROTEIN-RELATED"/>
    <property type="match status" value="1"/>
</dbReference>
<dbReference type="GO" id="GO:0008199">
    <property type="term" value="F:ferric iron binding"/>
    <property type="evidence" value="ECO:0007669"/>
    <property type="project" value="InterPro"/>
</dbReference>
<organism evidence="8 9">
    <name type="scientific">Limnohabitans curvus</name>
    <dbReference type="NCBI Taxonomy" id="323423"/>
    <lineage>
        <taxon>Bacteria</taxon>
        <taxon>Pseudomonadati</taxon>
        <taxon>Pseudomonadota</taxon>
        <taxon>Betaproteobacteria</taxon>
        <taxon>Burkholderiales</taxon>
        <taxon>Comamonadaceae</taxon>
        <taxon>Limnohabitans</taxon>
    </lineage>
</organism>
<keyword evidence="4 8" id="KW-0223">Dioxygenase</keyword>
<dbReference type="RefSeq" id="WP_108402375.1">
    <property type="nucleotide sequence ID" value="NZ_NESP01000001.1"/>
</dbReference>
<comment type="similarity">
    <text evidence="2">Belongs to the intradiol ring-cleavage dioxygenase family.</text>
</comment>
<comment type="cofactor">
    <cofactor evidence="1">
        <name>Fe(3+)</name>
        <dbReference type="ChEBI" id="CHEBI:29034"/>
    </cofactor>
</comment>
<dbReference type="AlphaFoldDB" id="A0A315ERQ7"/>
<dbReference type="GO" id="GO:0009712">
    <property type="term" value="P:catechol-containing compound metabolic process"/>
    <property type="evidence" value="ECO:0007669"/>
    <property type="project" value="InterPro"/>
</dbReference>
<evidence type="ECO:0000256" key="3">
    <source>
        <dbReference type="ARBA" id="ARBA00022723"/>
    </source>
</evidence>
<name>A0A315ERQ7_9BURK</name>
<dbReference type="InterPro" id="IPR007535">
    <property type="entry name" value="Catechol_dOase_N"/>
</dbReference>
<gene>
    <name evidence="8" type="ORF">B9Z44_10225</name>
</gene>
<dbReference type="PANTHER" id="PTHR33711">
    <property type="entry name" value="DIOXYGENASE, PUTATIVE (AFU_ORTHOLOGUE AFUA_2G02910)-RELATED"/>
    <property type="match status" value="1"/>
</dbReference>
<evidence type="ECO:0000256" key="1">
    <source>
        <dbReference type="ARBA" id="ARBA00001965"/>
    </source>
</evidence>
<dbReference type="InterPro" id="IPR015889">
    <property type="entry name" value="Intradiol_dOase_core"/>
</dbReference>
<keyword evidence="3" id="KW-0479">Metal-binding</keyword>
<evidence type="ECO:0000256" key="5">
    <source>
        <dbReference type="ARBA" id="ARBA00023002"/>
    </source>
</evidence>
<dbReference type="PROSITE" id="PS00083">
    <property type="entry name" value="INTRADIOL_DIOXYGENAS"/>
    <property type="match status" value="1"/>
</dbReference>
<feature type="domain" description="Intradiol ring-cleavage dioxygenases" evidence="7">
    <location>
        <begin position="146"/>
        <end position="174"/>
    </location>
</feature>
<dbReference type="InterPro" id="IPR000627">
    <property type="entry name" value="Intradiol_dOase_C"/>
</dbReference>
<proteinExistence type="inferred from homology"/>
<dbReference type="Pfam" id="PF04444">
    <property type="entry name" value="Dioxygenase_N"/>
    <property type="match status" value="1"/>
</dbReference>
<dbReference type="EMBL" id="NESP01000001">
    <property type="protein sequence ID" value="PUE59919.1"/>
    <property type="molecule type" value="Genomic_DNA"/>
</dbReference>
<evidence type="ECO:0000256" key="6">
    <source>
        <dbReference type="ARBA" id="ARBA00023004"/>
    </source>
</evidence>
<evidence type="ECO:0000259" key="7">
    <source>
        <dbReference type="PROSITE" id="PS00083"/>
    </source>
</evidence>
<dbReference type="GO" id="GO:0018576">
    <property type="term" value="F:catechol 1,2-dioxygenase activity"/>
    <property type="evidence" value="ECO:0007669"/>
    <property type="project" value="InterPro"/>
</dbReference>
<accession>A0A315ERQ7</accession>
<dbReference type="SUPFAM" id="SSF49482">
    <property type="entry name" value="Aromatic compound dioxygenase"/>
    <property type="match status" value="1"/>
</dbReference>
<dbReference type="InterPro" id="IPR050770">
    <property type="entry name" value="Intradiol_RC_Dioxygenase"/>
</dbReference>
<reference evidence="8 9" key="1">
    <citation type="submission" date="2017-04" db="EMBL/GenBank/DDBJ databases">
        <title>Unexpected and diverse lifestyles within the genus Limnohabitans.</title>
        <authorList>
            <person name="Kasalicky V."/>
            <person name="Mehrshad M."/>
            <person name="Andrei S.-A."/>
            <person name="Salcher M."/>
            <person name="Kratochvilova H."/>
            <person name="Simek K."/>
            <person name="Ghai R."/>
        </authorList>
    </citation>
    <scope>NUCLEOTIDE SEQUENCE [LARGE SCALE GENOMIC DNA]</scope>
    <source>
        <strain evidence="8 9">MWH-C5</strain>
    </source>
</reference>
<evidence type="ECO:0000313" key="9">
    <source>
        <dbReference type="Proteomes" id="UP000251341"/>
    </source>
</evidence>
<comment type="caution">
    <text evidence="8">The sequence shown here is derived from an EMBL/GenBank/DDBJ whole genome shotgun (WGS) entry which is preliminary data.</text>
</comment>
<dbReference type="Pfam" id="PF00775">
    <property type="entry name" value="Dioxygenase_C"/>
    <property type="match status" value="1"/>
</dbReference>
<dbReference type="Proteomes" id="UP000251341">
    <property type="component" value="Unassembled WGS sequence"/>
</dbReference>
<keyword evidence="6" id="KW-0408">Iron</keyword>
<evidence type="ECO:0000256" key="4">
    <source>
        <dbReference type="ARBA" id="ARBA00022964"/>
    </source>
</evidence>
<dbReference type="Gene3D" id="2.60.130.10">
    <property type="entry name" value="Aromatic compound dioxygenase"/>
    <property type="match status" value="1"/>
</dbReference>
<evidence type="ECO:0000313" key="8">
    <source>
        <dbReference type="EMBL" id="PUE59919.1"/>
    </source>
</evidence>
<evidence type="ECO:0000256" key="2">
    <source>
        <dbReference type="ARBA" id="ARBA00007825"/>
    </source>
</evidence>
<protein>
    <submittedName>
        <fullName evidence="8">Catechol 1,2-dioxygenase</fullName>
    </submittedName>
</protein>